<dbReference type="Proteomes" id="UP000307999">
    <property type="component" value="Unassembled WGS sequence"/>
</dbReference>
<dbReference type="Gene3D" id="3.40.1630.10">
    <property type="entry name" value="YhiQ-like domain"/>
    <property type="match status" value="1"/>
</dbReference>
<organism evidence="2 3">
    <name type="scientific">Thalassotalea mangrovi</name>
    <dbReference type="NCBI Taxonomy" id="2572245"/>
    <lineage>
        <taxon>Bacteria</taxon>
        <taxon>Pseudomonadati</taxon>
        <taxon>Pseudomonadota</taxon>
        <taxon>Gammaproteobacteria</taxon>
        <taxon>Alteromonadales</taxon>
        <taxon>Colwelliaceae</taxon>
        <taxon>Thalassotalea</taxon>
    </lineage>
</organism>
<comment type="function">
    <text evidence="1">Specifically methylates the guanosine in position 1516 of 16S rRNA.</text>
</comment>
<accession>A0A4U1B9R6</accession>
<dbReference type="PANTHER" id="PTHR36112">
    <property type="entry name" value="RIBOSOMAL RNA SMALL SUBUNIT METHYLTRANSFERASE J"/>
    <property type="match status" value="1"/>
</dbReference>
<dbReference type="InterPro" id="IPR029063">
    <property type="entry name" value="SAM-dependent_MTases_sf"/>
</dbReference>
<dbReference type="GO" id="GO:0005737">
    <property type="term" value="C:cytoplasm"/>
    <property type="evidence" value="ECO:0007669"/>
    <property type="project" value="UniProtKB-SubCell"/>
</dbReference>
<reference evidence="2 3" key="1">
    <citation type="submission" date="2019-04" db="EMBL/GenBank/DDBJ databases">
        <title>Thalassotalea guangxiensis sp. nov., isolated from sediment of the coastal wetland.</title>
        <authorList>
            <person name="Zheng S."/>
            <person name="Zhang D."/>
        </authorList>
    </citation>
    <scope>NUCLEOTIDE SEQUENCE [LARGE SCALE GENOMIC DNA]</scope>
    <source>
        <strain evidence="2 3">ZS-4</strain>
    </source>
</reference>
<feature type="binding site" evidence="1">
    <location>
        <begin position="149"/>
        <end position="150"/>
    </location>
    <ligand>
        <name>S-adenosyl-L-methionine</name>
        <dbReference type="ChEBI" id="CHEBI:59789"/>
    </ligand>
</feature>
<comment type="caution">
    <text evidence="2">The sequence shown here is derived from an EMBL/GenBank/DDBJ whole genome shotgun (WGS) entry which is preliminary data.</text>
</comment>
<dbReference type="HAMAP" id="MF_01523">
    <property type="entry name" value="16SrRNA_methyltr_J"/>
    <property type="match status" value="1"/>
</dbReference>
<sequence>MLQAEQVSETWGIAYGGELKDISKVKSPFYLLATDTQLELHKTDEPKLGGIVVDFVSGAVGHRRKFGGGRGQDIAKAVGLKHGFSPKVLDATAGLGRDAFLLASLGCQLVMIERQTPVAALLDDGLQRAKQDAEIGNWVGERMQMMHASSLDAMTSENLPEALQDIDVVYLDPMYPHREKSAQVKKEMRVFQSLVGDDPDADGLLDNALKIAQYRVVVKRPNYAEPLAGKTPSTSIKMKKNRFDVYVNKGIPKG</sequence>
<protein>
    <recommendedName>
        <fullName evidence="1">Ribosomal RNA small subunit methyltransferase J</fullName>
        <ecNumber evidence="1">2.1.1.242</ecNumber>
    </recommendedName>
    <alternativeName>
        <fullName evidence="1">16S rRNA m2G1516 methyltransferase</fullName>
    </alternativeName>
    <alternativeName>
        <fullName evidence="1">rRNA (guanine-N(2)-)-methyltransferase</fullName>
    </alternativeName>
</protein>
<dbReference type="OrthoDB" id="3191794at2"/>
<evidence type="ECO:0000313" key="2">
    <source>
        <dbReference type="EMBL" id="TKB46762.1"/>
    </source>
</evidence>
<proteinExistence type="inferred from homology"/>
<keyword evidence="1" id="KW-0949">S-adenosyl-L-methionine</keyword>
<feature type="binding site" evidence="1">
    <location>
        <position position="172"/>
    </location>
    <ligand>
        <name>S-adenosyl-L-methionine</name>
        <dbReference type="ChEBI" id="CHEBI:59789"/>
    </ligand>
</feature>
<dbReference type="AlphaFoldDB" id="A0A4U1B9R6"/>
<dbReference type="GO" id="GO:0008990">
    <property type="term" value="F:rRNA (guanine-N2-)-methyltransferase activity"/>
    <property type="evidence" value="ECO:0007669"/>
    <property type="project" value="UniProtKB-UniRule"/>
</dbReference>
<comment type="subcellular location">
    <subcellularLocation>
        <location evidence="1">Cytoplasm</location>
    </subcellularLocation>
</comment>
<comment type="similarity">
    <text evidence="1">Belongs to the methyltransferase superfamily. RsmJ family.</text>
</comment>
<keyword evidence="1" id="KW-0963">Cytoplasm</keyword>
<name>A0A4U1B9R6_9GAMM</name>
<keyword evidence="1 2" id="KW-0808">Transferase</keyword>
<evidence type="ECO:0000313" key="3">
    <source>
        <dbReference type="Proteomes" id="UP000307999"/>
    </source>
</evidence>
<dbReference type="SUPFAM" id="SSF53335">
    <property type="entry name" value="S-adenosyl-L-methionine-dependent methyltransferases"/>
    <property type="match status" value="1"/>
</dbReference>
<comment type="catalytic activity">
    <reaction evidence="1">
        <text>guanosine(1516) in 16S rRNA + S-adenosyl-L-methionine = N(2)-methylguanosine(1516) in 16S rRNA + S-adenosyl-L-homocysteine + H(+)</text>
        <dbReference type="Rhea" id="RHEA:43220"/>
        <dbReference type="Rhea" id="RHEA-COMP:10412"/>
        <dbReference type="Rhea" id="RHEA-COMP:10413"/>
        <dbReference type="ChEBI" id="CHEBI:15378"/>
        <dbReference type="ChEBI" id="CHEBI:57856"/>
        <dbReference type="ChEBI" id="CHEBI:59789"/>
        <dbReference type="ChEBI" id="CHEBI:74269"/>
        <dbReference type="ChEBI" id="CHEBI:74481"/>
        <dbReference type="EC" id="2.1.1.242"/>
    </reaction>
</comment>
<evidence type="ECO:0000256" key="1">
    <source>
        <dbReference type="HAMAP-Rule" id="MF_01523"/>
    </source>
</evidence>
<dbReference type="PANTHER" id="PTHR36112:SF1">
    <property type="entry name" value="RIBOSOMAL RNA SMALL SUBUNIT METHYLTRANSFERASE J"/>
    <property type="match status" value="1"/>
</dbReference>
<keyword evidence="1 2" id="KW-0489">Methyltransferase</keyword>
<dbReference type="Pfam" id="PF04445">
    <property type="entry name" value="SAM_MT"/>
    <property type="match status" value="1"/>
</dbReference>
<gene>
    <name evidence="1" type="primary">rsmJ</name>
    <name evidence="2" type="ORF">E8M12_03245</name>
</gene>
<keyword evidence="3" id="KW-1185">Reference proteome</keyword>
<dbReference type="EMBL" id="SWDB01000007">
    <property type="protein sequence ID" value="TKB46762.1"/>
    <property type="molecule type" value="Genomic_DNA"/>
</dbReference>
<keyword evidence="1" id="KW-0698">rRNA processing</keyword>
<feature type="binding site" evidence="1">
    <location>
        <begin position="113"/>
        <end position="114"/>
    </location>
    <ligand>
        <name>S-adenosyl-L-methionine</name>
        <dbReference type="ChEBI" id="CHEBI:59789"/>
    </ligand>
</feature>
<dbReference type="Gene3D" id="3.40.50.150">
    <property type="entry name" value="Vaccinia Virus protein VP39"/>
    <property type="match status" value="1"/>
</dbReference>
<dbReference type="InterPro" id="IPR007536">
    <property type="entry name" value="16SrRNA_methylTrfase_J"/>
</dbReference>
<dbReference type="EC" id="2.1.1.242" evidence="1"/>
<feature type="binding site" evidence="1">
    <location>
        <begin position="97"/>
        <end position="98"/>
    </location>
    <ligand>
        <name>S-adenosyl-L-methionine</name>
        <dbReference type="ChEBI" id="CHEBI:59789"/>
    </ligand>
</feature>